<dbReference type="GO" id="GO:0009052">
    <property type="term" value="P:pentose-phosphate shunt, non-oxidative branch"/>
    <property type="evidence" value="ECO:0007669"/>
    <property type="project" value="TreeGrafter"/>
</dbReference>
<evidence type="ECO:0000256" key="3">
    <source>
        <dbReference type="PIRSR" id="PIRSR005384-1"/>
    </source>
</evidence>
<proteinExistence type="inferred from homology"/>
<accession>A0A2S0L5V3</accession>
<reference evidence="6" key="2">
    <citation type="submission" date="2018-02" db="EMBL/GenBank/DDBJ databases">
        <authorList>
            <person name="Holder M.E."/>
            <person name="Ajami N.J."/>
            <person name="Petrosino J.F."/>
        </authorList>
    </citation>
    <scope>NUCLEOTIDE SEQUENCE [LARGE SCALE GENOMIC DNA]</scope>
    <source>
        <strain evidence="6">CCUG 47132</strain>
    </source>
</reference>
<reference evidence="4" key="1">
    <citation type="submission" date="2018-02" db="EMBL/GenBank/DDBJ databases">
        <authorList>
            <person name="Cohen D.B."/>
            <person name="Kent A.D."/>
        </authorList>
    </citation>
    <scope>NUCLEOTIDE SEQUENCE [LARGE SCALE GENOMIC DNA]</scope>
    <source>
        <strain evidence="4">CCUG 47132</strain>
    </source>
</reference>
<evidence type="ECO:0000313" key="4">
    <source>
        <dbReference type="EMBL" id="AVM48670.1"/>
    </source>
</evidence>
<evidence type="ECO:0000313" key="5">
    <source>
        <dbReference type="EMBL" id="MBF1352221.1"/>
    </source>
</evidence>
<name>A0A2S0L5V3_9FIRM</name>
<keyword evidence="2 4" id="KW-0413">Isomerase</keyword>
<dbReference type="GO" id="GO:0004751">
    <property type="term" value="F:ribose-5-phosphate isomerase activity"/>
    <property type="evidence" value="ECO:0007669"/>
    <property type="project" value="UniProtKB-EC"/>
</dbReference>
<dbReference type="PANTHER" id="PTHR30345">
    <property type="entry name" value="RIBOSE-5-PHOSPHATE ISOMERASE B"/>
    <property type="match status" value="1"/>
</dbReference>
<dbReference type="SUPFAM" id="SSF89623">
    <property type="entry name" value="Ribose/Galactose isomerase RpiB/AlsB"/>
    <property type="match status" value="1"/>
</dbReference>
<reference evidence="5" key="3">
    <citation type="submission" date="2020-04" db="EMBL/GenBank/DDBJ databases">
        <title>Deep metagenomics examines the oral microbiome during advanced dental caries in children, revealing novel taxa and co-occurrences with host molecules.</title>
        <authorList>
            <person name="Baker J.L."/>
            <person name="Morton J.T."/>
            <person name="Dinis M."/>
            <person name="Alvarez R."/>
            <person name="Tran N.C."/>
            <person name="Knight R."/>
            <person name="Edlund A."/>
        </authorList>
    </citation>
    <scope>NUCLEOTIDE SEQUENCE</scope>
    <source>
        <strain evidence="5">JCVI_24_bin.8</strain>
    </source>
</reference>
<organism evidence="4 6">
    <name type="scientific">Mogibacterium diversum</name>
    <dbReference type="NCBI Taxonomy" id="114527"/>
    <lineage>
        <taxon>Bacteria</taxon>
        <taxon>Bacillati</taxon>
        <taxon>Bacillota</taxon>
        <taxon>Clostridia</taxon>
        <taxon>Peptostreptococcales</taxon>
        <taxon>Anaerovoracaceae</taxon>
        <taxon>Mogibacterium</taxon>
    </lineage>
</organism>
<keyword evidence="6" id="KW-1185">Reference proteome</keyword>
<dbReference type="InterPro" id="IPR036569">
    <property type="entry name" value="RpiB_LacA_LacB_sf"/>
</dbReference>
<dbReference type="Proteomes" id="UP000237883">
    <property type="component" value="Chromosome"/>
</dbReference>
<dbReference type="GeneID" id="78392072"/>
<dbReference type="NCBIfam" id="NF004051">
    <property type="entry name" value="PRK05571.1"/>
    <property type="match status" value="1"/>
</dbReference>
<dbReference type="Proteomes" id="UP000722050">
    <property type="component" value="Unassembled WGS sequence"/>
</dbReference>
<dbReference type="EC" id="5.3.1.6" evidence="5"/>
<dbReference type="InterPro" id="IPR004785">
    <property type="entry name" value="RpiB"/>
</dbReference>
<dbReference type="Gene3D" id="3.40.1400.10">
    <property type="entry name" value="Sugar-phosphate isomerase, RpiB/LacA/LacB"/>
    <property type="match status" value="1"/>
</dbReference>
<dbReference type="AlphaFoldDB" id="A0A2S0L5V3"/>
<protein>
    <submittedName>
        <fullName evidence="4">Ribose 5-phosphate isomerase B</fullName>
        <ecNumber evidence="5">5.3.1.6</ecNumber>
    </submittedName>
</protein>
<dbReference type="Pfam" id="PF02502">
    <property type="entry name" value="LacAB_rpiB"/>
    <property type="match status" value="1"/>
</dbReference>
<dbReference type="GO" id="GO:0019316">
    <property type="term" value="P:D-allose catabolic process"/>
    <property type="evidence" value="ECO:0007669"/>
    <property type="project" value="TreeGrafter"/>
</dbReference>
<dbReference type="RefSeq" id="WP_106057725.1">
    <property type="nucleotide sequence ID" value="NZ_CAURSC010000001.1"/>
</dbReference>
<comment type="similarity">
    <text evidence="1">Belongs to the LacAB/RpiB family.</text>
</comment>
<evidence type="ECO:0000256" key="1">
    <source>
        <dbReference type="ARBA" id="ARBA00008754"/>
    </source>
</evidence>
<feature type="active site" description="Proton donor" evidence="3">
    <location>
        <position position="98"/>
    </location>
</feature>
<dbReference type="NCBIfam" id="TIGR00689">
    <property type="entry name" value="rpiB_lacA_lacB"/>
    <property type="match status" value="1"/>
</dbReference>
<dbReference type="PANTHER" id="PTHR30345:SF0">
    <property type="entry name" value="DNA DAMAGE-REPAIR_TOLERATION PROTEIN DRT102"/>
    <property type="match status" value="1"/>
</dbReference>
<dbReference type="EMBL" id="JABZQH010000107">
    <property type="protein sequence ID" value="MBF1352221.1"/>
    <property type="molecule type" value="Genomic_DNA"/>
</dbReference>
<sequence length="142" mass="15305">MKIAIGCDHAGYPLKVAVKDKLLKEGFEVVDFGTDSVESVDYPGYGKAVGKAVADGEAEKGIVICGSGIGISIAANKVKGVRCALCTSVEMAEMSRRHNDANVLAMGARMIEQDLAFKIVDKWLETDFEGGKHLRRINMLDE</sequence>
<dbReference type="NCBIfam" id="TIGR01120">
    <property type="entry name" value="rpiB"/>
    <property type="match status" value="1"/>
</dbReference>
<evidence type="ECO:0000313" key="6">
    <source>
        <dbReference type="Proteomes" id="UP000237883"/>
    </source>
</evidence>
<dbReference type="OrthoDB" id="1778624at2"/>
<dbReference type="EMBL" id="CP027228">
    <property type="protein sequence ID" value="AVM48670.1"/>
    <property type="molecule type" value="Genomic_DNA"/>
</dbReference>
<dbReference type="KEGG" id="mdv:C5Q96_07315"/>
<evidence type="ECO:0000256" key="2">
    <source>
        <dbReference type="ARBA" id="ARBA00023235"/>
    </source>
</evidence>
<feature type="active site" description="Proton acceptor" evidence="3">
    <location>
        <position position="65"/>
    </location>
</feature>
<gene>
    <name evidence="4" type="primary">rpiB</name>
    <name evidence="4" type="ORF">C5Q96_07315</name>
    <name evidence="5" type="ORF">HXM71_03760</name>
</gene>
<dbReference type="PIRSF" id="PIRSF005384">
    <property type="entry name" value="RpiB_LacA_B"/>
    <property type="match status" value="1"/>
</dbReference>
<dbReference type="InterPro" id="IPR003500">
    <property type="entry name" value="RpiB_LacA_LacB"/>
</dbReference>